<dbReference type="EMBL" id="SRHY01000004">
    <property type="protein sequence ID" value="TFJ93769.1"/>
    <property type="molecule type" value="Genomic_DNA"/>
</dbReference>
<evidence type="ECO:0000256" key="7">
    <source>
        <dbReference type="SAM" id="Phobius"/>
    </source>
</evidence>
<accession>A0A4Y9AD10</accession>
<keyword evidence="5 7" id="KW-1133">Transmembrane helix</keyword>
<evidence type="ECO:0000313" key="9">
    <source>
        <dbReference type="EMBL" id="TFJ93769.1"/>
    </source>
</evidence>
<feature type="transmembrane region" description="Helical" evidence="7">
    <location>
        <begin position="83"/>
        <end position="104"/>
    </location>
</feature>
<dbReference type="InterPro" id="IPR008915">
    <property type="entry name" value="Peptidase_M50"/>
</dbReference>
<sequence>MDIYTFLFLIFVVAPAGTTVHELGHVLGAKSVEADQVFLSIGAGTTVYRTKWKHIHMTMRILFFIGGLTSSKRKVPYQRHEQIRIAALGPFSSFLAAVLCYALYTVYPNNYLMLLLLFNLWVAVVNIIPFRFKGKPSDGYTILSVIRQK</sequence>
<dbReference type="Proteomes" id="UP000298484">
    <property type="component" value="Unassembled WGS sequence"/>
</dbReference>
<dbReference type="GO" id="GO:0006508">
    <property type="term" value="P:proteolysis"/>
    <property type="evidence" value="ECO:0007669"/>
    <property type="project" value="InterPro"/>
</dbReference>
<proteinExistence type="inferred from homology"/>
<keyword evidence="6 7" id="KW-0472">Membrane</keyword>
<evidence type="ECO:0000259" key="8">
    <source>
        <dbReference type="Pfam" id="PF02163"/>
    </source>
</evidence>
<dbReference type="AlphaFoldDB" id="A0A4Y9AD10"/>
<evidence type="ECO:0000256" key="1">
    <source>
        <dbReference type="ARBA" id="ARBA00001947"/>
    </source>
</evidence>
<dbReference type="GO" id="GO:0016020">
    <property type="term" value="C:membrane"/>
    <property type="evidence" value="ECO:0007669"/>
    <property type="project" value="UniProtKB-SubCell"/>
</dbReference>
<dbReference type="Pfam" id="PF02163">
    <property type="entry name" value="Peptidase_M50"/>
    <property type="match status" value="1"/>
</dbReference>
<dbReference type="RefSeq" id="WP_135109024.1">
    <property type="nucleotide sequence ID" value="NZ_SRHY01000004.1"/>
</dbReference>
<dbReference type="OrthoDB" id="2080990at2"/>
<evidence type="ECO:0000256" key="6">
    <source>
        <dbReference type="ARBA" id="ARBA00023136"/>
    </source>
</evidence>
<evidence type="ECO:0000256" key="2">
    <source>
        <dbReference type="ARBA" id="ARBA00004141"/>
    </source>
</evidence>
<evidence type="ECO:0000256" key="4">
    <source>
        <dbReference type="ARBA" id="ARBA00022692"/>
    </source>
</evidence>
<comment type="cofactor">
    <cofactor evidence="1">
        <name>Zn(2+)</name>
        <dbReference type="ChEBI" id="CHEBI:29105"/>
    </cofactor>
</comment>
<gene>
    <name evidence="9" type="ORF">E4U82_05255</name>
</gene>
<feature type="domain" description="Peptidase M50" evidence="8">
    <location>
        <begin position="18"/>
        <end position="106"/>
    </location>
</feature>
<evidence type="ECO:0000256" key="5">
    <source>
        <dbReference type="ARBA" id="ARBA00022989"/>
    </source>
</evidence>
<comment type="similarity">
    <text evidence="3">Belongs to the peptidase M50B family.</text>
</comment>
<feature type="transmembrane region" description="Helical" evidence="7">
    <location>
        <begin position="54"/>
        <end position="71"/>
    </location>
</feature>
<name>A0A4Y9AD10_9BACI</name>
<feature type="transmembrane region" description="Helical" evidence="7">
    <location>
        <begin position="110"/>
        <end position="128"/>
    </location>
</feature>
<evidence type="ECO:0000313" key="10">
    <source>
        <dbReference type="Proteomes" id="UP000298484"/>
    </source>
</evidence>
<keyword evidence="4 7" id="KW-0812">Transmembrane</keyword>
<evidence type="ECO:0000256" key="3">
    <source>
        <dbReference type="ARBA" id="ARBA00007931"/>
    </source>
</evidence>
<organism evidence="9 10">
    <name type="scientific">Lentibacillus salicampi</name>
    <dbReference type="NCBI Taxonomy" id="175306"/>
    <lineage>
        <taxon>Bacteria</taxon>
        <taxon>Bacillati</taxon>
        <taxon>Bacillota</taxon>
        <taxon>Bacilli</taxon>
        <taxon>Bacillales</taxon>
        <taxon>Bacillaceae</taxon>
        <taxon>Lentibacillus</taxon>
    </lineage>
</organism>
<comment type="caution">
    <text evidence="9">The sequence shown here is derived from an EMBL/GenBank/DDBJ whole genome shotgun (WGS) entry which is preliminary data.</text>
</comment>
<comment type="subcellular location">
    <subcellularLocation>
        <location evidence="2">Membrane</location>
        <topology evidence="2">Multi-pass membrane protein</topology>
    </subcellularLocation>
</comment>
<protein>
    <recommendedName>
        <fullName evidence="8">Peptidase M50 domain-containing protein</fullName>
    </recommendedName>
</protein>
<keyword evidence="10" id="KW-1185">Reference proteome</keyword>
<reference evidence="9 10" key="1">
    <citation type="submission" date="2019-03" db="EMBL/GenBank/DDBJ databases">
        <title>Genome sequence of Lentibacillus salicampi ATCC BAA-719.</title>
        <authorList>
            <person name="Maclea K.S."/>
            <person name="Simoes Junior M."/>
        </authorList>
    </citation>
    <scope>NUCLEOTIDE SEQUENCE [LARGE SCALE GENOMIC DNA]</scope>
    <source>
        <strain evidence="9 10">ATCC BAA-719</strain>
    </source>
</reference>